<evidence type="ECO:0000313" key="2">
    <source>
        <dbReference type="EMBL" id="GAE84607.1"/>
    </source>
</evidence>
<accession>W4UUW9</accession>
<dbReference type="InterPro" id="IPR029018">
    <property type="entry name" value="Hex-like_dom2"/>
</dbReference>
<dbReference type="GO" id="GO:0005975">
    <property type="term" value="P:carbohydrate metabolic process"/>
    <property type="evidence" value="ECO:0007669"/>
    <property type="project" value="UniProtKB-ARBA"/>
</dbReference>
<proteinExistence type="predicted"/>
<keyword evidence="3" id="KW-1185">Reference proteome</keyword>
<keyword evidence="1" id="KW-0378">Hydrolase</keyword>
<evidence type="ECO:0000256" key="1">
    <source>
        <dbReference type="ARBA" id="ARBA00022801"/>
    </source>
</evidence>
<evidence type="ECO:0008006" key="4">
    <source>
        <dbReference type="Google" id="ProtNLM"/>
    </source>
</evidence>
<dbReference type="EMBL" id="BAIV01000018">
    <property type="protein sequence ID" value="GAE84607.1"/>
    <property type="molecule type" value="Genomic_DNA"/>
</dbReference>
<dbReference type="Proteomes" id="UP000019131">
    <property type="component" value="Unassembled WGS sequence"/>
</dbReference>
<reference evidence="2 3" key="1">
    <citation type="journal article" date="2014" name="Genome Announc.">
        <title>Draft Genome Sequence of Bacteroides reticulotermitis Strain JCM 10512T, Isolated from the Gut of a Termite.</title>
        <authorList>
            <person name="Yuki M."/>
            <person name="Oshima K."/>
            <person name="Suda W."/>
            <person name="Sakamoto M."/>
            <person name="Iida T."/>
            <person name="Hattori M."/>
            <person name="Ohkuma M."/>
        </authorList>
    </citation>
    <scope>NUCLEOTIDE SEQUENCE [LARGE SCALE GENOMIC DNA]</scope>
    <source>
        <strain evidence="2 3">JCM 10512</strain>
    </source>
</reference>
<evidence type="ECO:0000313" key="3">
    <source>
        <dbReference type="Proteomes" id="UP000019131"/>
    </source>
</evidence>
<dbReference type="GO" id="GO:0016798">
    <property type="term" value="F:hydrolase activity, acting on glycosyl bonds"/>
    <property type="evidence" value="ECO:0007669"/>
    <property type="project" value="UniProtKB-KW"/>
</dbReference>
<gene>
    <name evidence="2" type="ORF">JCM10512_2964</name>
</gene>
<comment type="caution">
    <text evidence="2">The sequence shown here is derived from an EMBL/GenBank/DDBJ whole genome shotgun (WGS) entry which is preliminary data.</text>
</comment>
<dbReference type="SUPFAM" id="SSF55545">
    <property type="entry name" value="beta-N-acetylhexosaminidase-like domain"/>
    <property type="match status" value="1"/>
</dbReference>
<protein>
    <recommendedName>
        <fullName evidence="4">Beta-hexosaminidase</fullName>
    </recommendedName>
</protein>
<dbReference type="STRING" id="1445607.JCM10512_2964"/>
<dbReference type="AlphaFoldDB" id="W4UUW9"/>
<organism evidence="2 3">
    <name type="scientific">Bacteroides reticulotermitis JCM 10512</name>
    <dbReference type="NCBI Taxonomy" id="1445607"/>
    <lineage>
        <taxon>Bacteria</taxon>
        <taxon>Pseudomonadati</taxon>
        <taxon>Bacteroidota</taxon>
        <taxon>Bacteroidia</taxon>
        <taxon>Bacteroidales</taxon>
        <taxon>Bacteroidaceae</taxon>
        <taxon>Bacteroides</taxon>
    </lineage>
</organism>
<sequence length="373" mass="42291">MFAACAVIFAACGKQTVRIMTPPEASNRVLFGAEQLQNSLDKAGYKVTVQHGDTTFSDPDVKTILLTEVNDTTLKKEGFHITTSGNLTKVSGRDGSGVIYGCRELIDRVSDSDNKLDFPQDLKDGPEMVLRGACVGLQKMTYLPGHGVYEYPYTPESFPWFYDKEQWIKYLDMLVANRMNSLYLWNGHPFASLVKLKDYPFALEVDEETFKKNEEMFSFLTEEADKRGIFVIQMFYNIILSKPFAEHYGLKTQDRNRPITPLIADYTRKSIAAFIEKYPNVGLLVCLGEAMATVEDDVEWFTKTIIPGVKDGLQALGRTDEPPIMVRAHDTDCKLVMDAALPIYKNLYTMHKYNGESLTTYEHVVLGQRFIRT</sequence>
<name>W4UUW9_9BACE</name>
<dbReference type="Gene3D" id="3.30.379.10">
    <property type="entry name" value="Chitobiase/beta-hexosaminidase domain 2-like"/>
    <property type="match status" value="1"/>
</dbReference>